<dbReference type="AlphaFoldDB" id="E7RPB6"/>
<dbReference type="Proteomes" id="UP000005580">
    <property type="component" value="Unassembled WGS sequence"/>
</dbReference>
<gene>
    <name evidence="1" type="ORF">HMPREF0663_11017</name>
</gene>
<dbReference type="EMBL" id="AEPE02000003">
    <property type="protein sequence ID" value="EFZ37559.1"/>
    <property type="molecule type" value="Genomic_DNA"/>
</dbReference>
<protein>
    <submittedName>
        <fullName evidence="1">Uncharacterized protein</fullName>
    </submittedName>
</protein>
<accession>E7RPB6</accession>
<evidence type="ECO:0000313" key="2">
    <source>
        <dbReference type="Proteomes" id="UP000005580"/>
    </source>
</evidence>
<name>E7RPB6_9BACT</name>
<reference evidence="1" key="1">
    <citation type="submission" date="2011-01" db="EMBL/GenBank/DDBJ databases">
        <authorList>
            <person name="Muzny D."/>
            <person name="Qin X."/>
            <person name="Buhay C."/>
            <person name="Dugan-Rocha S."/>
            <person name="Ding Y."/>
            <person name="Chen G."/>
            <person name="Hawes A."/>
            <person name="Holder M."/>
            <person name="Jhangiani S."/>
            <person name="Johnson A."/>
            <person name="Khan Z."/>
            <person name="Li Z."/>
            <person name="Liu W."/>
            <person name="Liu X."/>
            <person name="Perez L."/>
            <person name="Shen H."/>
            <person name="Wang Q."/>
            <person name="Watt J."/>
            <person name="Xi L."/>
            <person name="Xin Y."/>
            <person name="Zhou J."/>
            <person name="Deng J."/>
            <person name="Jiang H."/>
            <person name="Liu Y."/>
            <person name="Qu J."/>
            <person name="Song X.-Z."/>
            <person name="Zhang L."/>
            <person name="Villasana D."/>
            <person name="Johnson A."/>
            <person name="Liu J."/>
            <person name="Liyanage D."/>
            <person name="Lorensuhewa L."/>
            <person name="Robinson T."/>
            <person name="Song A."/>
            <person name="Song B.-B."/>
            <person name="Dinh H."/>
            <person name="Thornton R."/>
            <person name="Coyle M."/>
            <person name="Francisco L."/>
            <person name="Jackson L."/>
            <person name="Javaid M."/>
            <person name="Korchina V."/>
            <person name="Kovar C."/>
            <person name="Mata R."/>
            <person name="Mathew T."/>
            <person name="Ngo R."/>
            <person name="Nguyen L."/>
            <person name="Nguyen N."/>
            <person name="Okwuonu G."/>
            <person name="Ongeri F."/>
            <person name="Pham C."/>
            <person name="Simmons D."/>
            <person name="Wilczek-Boney K."/>
            <person name="Hale W."/>
            <person name="Jakkamsetti A."/>
            <person name="Pham P."/>
            <person name="Ruth R."/>
            <person name="San Lucas F."/>
            <person name="Warren J."/>
            <person name="Zhang J."/>
            <person name="Zhao Z."/>
            <person name="Zhou C."/>
            <person name="Zhu D."/>
            <person name="Lee S."/>
            <person name="Bess C."/>
            <person name="Blankenburg K."/>
            <person name="Forbes L."/>
            <person name="Fu Q."/>
            <person name="Gubbala S."/>
            <person name="Hirani K."/>
            <person name="Jayaseelan J.C."/>
            <person name="Lara F."/>
            <person name="Munidasa M."/>
            <person name="Palculict T."/>
            <person name="Patil S."/>
            <person name="Pu L.-L."/>
            <person name="Saada N."/>
            <person name="Tang L."/>
            <person name="Weissenberger G."/>
            <person name="Zhu Y."/>
            <person name="Hemphill L."/>
            <person name="Shang Y."/>
            <person name="Youmans B."/>
            <person name="Ayvaz T."/>
            <person name="Ross M."/>
            <person name="Santibanez J."/>
            <person name="Aqrawi P."/>
            <person name="Gross S."/>
            <person name="Joshi V."/>
            <person name="Fowler G."/>
            <person name="Nazareth L."/>
            <person name="Reid J."/>
            <person name="Worley K."/>
            <person name="Petrosino J."/>
            <person name="Highlander S."/>
            <person name="Gibbs R."/>
        </authorList>
    </citation>
    <scope>NUCLEOTIDE SEQUENCE [LARGE SCALE GENOMIC DNA]</scope>
    <source>
        <strain evidence="1">ATCC 33269</strain>
    </source>
</reference>
<sequence length="75" mass="8782">MRKDTLRSDIQKDEEQIKSLWSDLFRKSDDIWGATPSKRIAGLLSTGASVIDGALLGWKLYRRFNIDRLFGRRRR</sequence>
<organism evidence="1 2">
    <name type="scientific">Hoylesella oralis ATCC 33269</name>
    <dbReference type="NCBI Taxonomy" id="873533"/>
    <lineage>
        <taxon>Bacteria</taxon>
        <taxon>Pseudomonadati</taxon>
        <taxon>Bacteroidota</taxon>
        <taxon>Bacteroidia</taxon>
        <taxon>Bacteroidales</taxon>
        <taxon>Prevotellaceae</taxon>
        <taxon>Hoylesella</taxon>
    </lineage>
</organism>
<keyword evidence="2" id="KW-1185">Reference proteome</keyword>
<dbReference type="eggNOG" id="ENOG5031ZXB">
    <property type="taxonomic scope" value="Bacteria"/>
</dbReference>
<dbReference type="HOGENOM" id="CLU_182263_0_0_10"/>
<evidence type="ECO:0000313" key="1">
    <source>
        <dbReference type="EMBL" id="EFZ37559.1"/>
    </source>
</evidence>
<proteinExistence type="predicted"/>
<comment type="caution">
    <text evidence="1">The sequence shown here is derived from an EMBL/GenBank/DDBJ whole genome shotgun (WGS) entry which is preliminary data.</text>
</comment>
<dbReference type="STRING" id="28134.SAMN05444288_1842"/>